<sequence>MKKIIYNITVVALLLAACFSCEPNEGLVYKEKDGLYFLSATKNTDSVYYSFLGKINSVDTLKLPIQILGTPTDQDRTFKVVVDQENSTAVEGVHYEALKESYVFNANNFKQNFNLVLYKDDPALELEDKVIALKVVESDDFNPGYTHRTNLKVYVTNRIIKPSYWDTLLYLFFGEYSKVKHNVAINLMGKDFPFTYDEARFGAGWGITYLQIQGRNCAEYFIDNDVNDEDGNKIYPWPVY</sequence>
<dbReference type="Proteomes" id="UP000600588">
    <property type="component" value="Unassembled WGS sequence"/>
</dbReference>
<evidence type="ECO:0000313" key="6">
    <source>
        <dbReference type="EMBL" id="MBD0833399.1"/>
    </source>
</evidence>
<dbReference type="PROSITE" id="PS51257">
    <property type="entry name" value="PROKAR_LIPOPROTEIN"/>
    <property type="match status" value="1"/>
</dbReference>
<evidence type="ECO:0000256" key="3">
    <source>
        <dbReference type="ARBA" id="ARBA00022927"/>
    </source>
</evidence>
<dbReference type="PROSITE" id="PS00989">
    <property type="entry name" value="CLAT_ADAPTOR_S"/>
    <property type="match status" value="1"/>
</dbReference>
<dbReference type="InterPro" id="IPR032299">
    <property type="entry name" value="DUF4843"/>
</dbReference>
<dbReference type="GO" id="GO:0012505">
    <property type="term" value="C:endomembrane system"/>
    <property type="evidence" value="ECO:0007669"/>
    <property type="project" value="UniProtKB-SubCell"/>
</dbReference>
<keyword evidence="3" id="KW-0653">Protein transport</keyword>
<accession>A0A8J6UDZ8</accession>
<evidence type="ECO:0000256" key="5">
    <source>
        <dbReference type="SAM" id="SignalP"/>
    </source>
</evidence>
<feature type="chain" id="PRO_5035308077" evidence="5">
    <location>
        <begin position="24"/>
        <end position="240"/>
    </location>
</feature>
<evidence type="ECO:0000313" key="7">
    <source>
        <dbReference type="Proteomes" id="UP000600588"/>
    </source>
</evidence>
<comment type="subcellular location">
    <subcellularLocation>
        <location evidence="1">Endomembrane system</location>
    </subcellularLocation>
</comment>
<dbReference type="GO" id="GO:0030117">
    <property type="term" value="C:membrane coat"/>
    <property type="evidence" value="ECO:0007669"/>
    <property type="project" value="InterPro"/>
</dbReference>
<dbReference type="Pfam" id="PF16132">
    <property type="entry name" value="DUF4843"/>
    <property type="match status" value="1"/>
</dbReference>
<dbReference type="InterPro" id="IPR000804">
    <property type="entry name" value="Clathrin_sm-chain_CS"/>
</dbReference>
<dbReference type="GO" id="GO:0016192">
    <property type="term" value="P:vesicle-mediated transport"/>
    <property type="evidence" value="ECO:0007669"/>
    <property type="project" value="InterPro"/>
</dbReference>
<keyword evidence="2" id="KW-0813">Transport</keyword>
<evidence type="ECO:0000256" key="4">
    <source>
        <dbReference type="ARBA" id="ARBA00023136"/>
    </source>
</evidence>
<dbReference type="RefSeq" id="WP_188231183.1">
    <property type="nucleotide sequence ID" value="NZ_JACVXB010000008.1"/>
</dbReference>
<evidence type="ECO:0000256" key="2">
    <source>
        <dbReference type="ARBA" id="ARBA00022448"/>
    </source>
</evidence>
<dbReference type="GO" id="GO:0006886">
    <property type="term" value="P:intracellular protein transport"/>
    <property type="evidence" value="ECO:0007669"/>
    <property type="project" value="InterPro"/>
</dbReference>
<feature type="signal peptide" evidence="5">
    <location>
        <begin position="1"/>
        <end position="23"/>
    </location>
</feature>
<dbReference type="AlphaFoldDB" id="A0A8J6UDZ8"/>
<keyword evidence="5" id="KW-0732">Signal</keyword>
<keyword evidence="4" id="KW-0472">Membrane</keyword>
<dbReference type="EMBL" id="JACVXB010000008">
    <property type="protein sequence ID" value="MBD0833399.1"/>
    <property type="molecule type" value="Genomic_DNA"/>
</dbReference>
<protein>
    <submittedName>
        <fullName evidence="6">DUF4843 domain-containing protein</fullName>
    </submittedName>
</protein>
<keyword evidence="7" id="KW-1185">Reference proteome</keyword>
<gene>
    <name evidence="6" type="ORF">ICJ83_14785</name>
</gene>
<organism evidence="6 7">
    <name type="scientific">Aestuariibaculum sediminum</name>
    <dbReference type="NCBI Taxonomy" id="2770637"/>
    <lineage>
        <taxon>Bacteria</taxon>
        <taxon>Pseudomonadati</taxon>
        <taxon>Bacteroidota</taxon>
        <taxon>Flavobacteriia</taxon>
        <taxon>Flavobacteriales</taxon>
        <taxon>Flavobacteriaceae</taxon>
    </lineage>
</organism>
<comment type="caution">
    <text evidence="6">The sequence shown here is derived from an EMBL/GenBank/DDBJ whole genome shotgun (WGS) entry which is preliminary data.</text>
</comment>
<name>A0A8J6UDZ8_9FLAO</name>
<reference evidence="6 7" key="1">
    <citation type="submission" date="2020-09" db="EMBL/GenBank/DDBJ databases">
        <title>TT11 complete genome.</title>
        <authorList>
            <person name="Wu Z."/>
        </authorList>
    </citation>
    <scope>NUCLEOTIDE SEQUENCE [LARGE SCALE GENOMIC DNA]</scope>
    <source>
        <strain evidence="6 7">TT11</strain>
    </source>
</reference>
<proteinExistence type="predicted"/>
<evidence type="ECO:0000256" key="1">
    <source>
        <dbReference type="ARBA" id="ARBA00004308"/>
    </source>
</evidence>